<gene>
    <name evidence="7" type="ORF">TRSC58_02769</name>
</gene>
<accession>A0A061J279</accession>
<dbReference type="Proteomes" id="UP000031737">
    <property type="component" value="Unassembled WGS sequence"/>
</dbReference>
<dbReference type="PANTHER" id="PTHR12196">
    <property type="entry name" value="DOMAIN OF UNKNOWN FUNCTION 71 DUF71 -CONTAINING PROTEIN"/>
    <property type="match status" value="1"/>
</dbReference>
<evidence type="ECO:0000256" key="1">
    <source>
        <dbReference type="ARBA" id="ARBA00012089"/>
    </source>
</evidence>
<dbReference type="SUPFAM" id="SSF52402">
    <property type="entry name" value="Adenine nucleotide alpha hydrolases-like"/>
    <property type="match status" value="1"/>
</dbReference>
<proteinExistence type="predicted"/>
<comment type="catalytic activity">
    <reaction evidence="5">
        <text>diphthine-[translation elongation factor 2] + NH4(+) + ATP = diphthamide-[translation elongation factor 2] + AMP + diphosphate + H(+)</text>
        <dbReference type="Rhea" id="RHEA:19753"/>
        <dbReference type="Rhea" id="RHEA-COMP:10172"/>
        <dbReference type="Rhea" id="RHEA-COMP:10174"/>
        <dbReference type="ChEBI" id="CHEBI:15378"/>
        <dbReference type="ChEBI" id="CHEBI:16692"/>
        <dbReference type="ChEBI" id="CHEBI:28938"/>
        <dbReference type="ChEBI" id="CHEBI:30616"/>
        <dbReference type="ChEBI" id="CHEBI:33019"/>
        <dbReference type="ChEBI" id="CHEBI:82696"/>
        <dbReference type="ChEBI" id="CHEBI:456215"/>
        <dbReference type="EC" id="6.3.1.14"/>
    </reaction>
</comment>
<evidence type="ECO:0000256" key="3">
    <source>
        <dbReference type="ARBA" id="ARBA00029814"/>
    </source>
</evidence>
<protein>
    <recommendedName>
        <fullName evidence="2">Diphthine--ammonia ligase</fullName>
        <ecNumber evidence="1">6.3.1.14</ecNumber>
    </recommendedName>
    <alternativeName>
        <fullName evidence="3">Diphthamide synthase</fullName>
    </alternativeName>
    <alternativeName>
        <fullName evidence="4">Diphthamide synthetase</fullName>
    </alternativeName>
</protein>
<dbReference type="OrthoDB" id="686384at2759"/>
<evidence type="ECO:0000313" key="7">
    <source>
        <dbReference type="EMBL" id="ESL09508.1"/>
    </source>
</evidence>
<dbReference type="VEuPathDB" id="TriTrypDB:TRSC58_02769"/>
<dbReference type="Gene3D" id="3.90.1490.10">
    <property type="entry name" value="putative n-type atp pyrophosphatase, domain 2"/>
    <property type="match status" value="1"/>
</dbReference>
<dbReference type="CDD" id="cd01994">
    <property type="entry name" value="AANH_PF0828-like"/>
    <property type="match status" value="1"/>
</dbReference>
<reference evidence="7 8" key="1">
    <citation type="submission" date="2013-07" db="EMBL/GenBank/DDBJ databases">
        <authorList>
            <person name="Stoco P.H."/>
            <person name="Wagner G."/>
            <person name="Gerber A."/>
            <person name="Zaha A."/>
            <person name="Thompson C."/>
            <person name="Bartholomeu D.C."/>
            <person name="Luckemeyer D.D."/>
            <person name="Bahia D."/>
            <person name="Loreto E."/>
            <person name="Prestes E.B."/>
            <person name="Lima F.M."/>
            <person name="Rodrigues-Luiz G."/>
            <person name="Vallejo G.A."/>
            <person name="Filho J.F."/>
            <person name="Monteiro K.M."/>
            <person name="Tyler K.M."/>
            <person name="de Almeida L.G."/>
            <person name="Ortiz M.F."/>
            <person name="Siervo M.A."/>
            <person name="de Moraes M.H."/>
            <person name="Cunha O.L."/>
            <person name="Mendonca-Neto R."/>
            <person name="Silva R."/>
            <person name="Teixeira S.M."/>
            <person name="Murta S.M."/>
            <person name="Sincero T.C."/>
            <person name="Mendes T.A."/>
            <person name="Urmenyi T.P."/>
            <person name="Silva V.G."/>
            <person name="da Rocha W.D."/>
            <person name="Andersson B."/>
            <person name="Romanha A.J."/>
            <person name="Steindel M."/>
            <person name="de Vasconcelos A.T."/>
            <person name="Grisard E.C."/>
        </authorList>
    </citation>
    <scope>NUCLEOTIDE SEQUENCE [LARGE SCALE GENOMIC DNA]</scope>
    <source>
        <strain evidence="7 8">SC58</strain>
    </source>
</reference>
<dbReference type="Pfam" id="PF01902">
    <property type="entry name" value="Diphthami_syn_2"/>
    <property type="match status" value="1"/>
</dbReference>
<dbReference type="PANTHER" id="PTHR12196:SF2">
    <property type="entry name" value="DIPHTHINE--AMMONIA LIGASE"/>
    <property type="match status" value="1"/>
</dbReference>
<name>A0A061J279_TRYRA</name>
<dbReference type="FunFam" id="3.40.50.620:FF:000145">
    <property type="entry name" value="ATP-binding domain containing protein"/>
    <property type="match status" value="1"/>
</dbReference>
<evidence type="ECO:0000256" key="5">
    <source>
        <dbReference type="ARBA" id="ARBA00048108"/>
    </source>
</evidence>
<feature type="domain" description="Diphthamide synthase" evidence="6">
    <location>
        <begin position="1"/>
        <end position="238"/>
    </location>
</feature>
<dbReference type="NCBIfam" id="TIGR00290">
    <property type="entry name" value="MJ0570_dom"/>
    <property type="match status" value="1"/>
</dbReference>
<comment type="caution">
    <text evidence="7">The sequence shown here is derived from an EMBL/GenBank/DDBJ whole genome shotgun (WGS) entry which is preliminary data.</text>
</comment>
<dbReference type="Gene3D" id="3.40.50.620">
    <property type="entry name" value="HUPs"/>
    <property type="match status" value="1"/>
</dbReference>
<dbReference type="EC" id="6.3.1.14" evidence="1"/>
<evidence type="ECO:0000313" key="8">
    <source>
        <dbReference type="Proteomes" id="UP000031737"/>
    </source>
</evidence>
<dbReference type="GO" id="GO:0017183">
    <property type="term" value="P:protein histidyl modification to diphthamide"/>
    <property type="evidence" value="ECO:0007669"/>
    <property type="project" value="TreeGrafter"/>
</dbReference>
<dbReference type="InterPro" id="IPR014729">
    <property type="entry name" value="Rossmann-like_a/b/a_fold"/>
</dbReference>
<organism evidence="7 8">
    <name type="scientific">Trypanosoma rangeli SC58</name>
    <dbReference type="NCBI Taxonomy" id="429131"/>
    <lineage>
        <taxon>Eukaryota</taxon>
        <taxon>Discoba</taxon>
        <taxon>Euglenozoa</taxon>
        <taxon>Kinetoplastea</taxon>
        <taxon>Metakinetoplastina</taxon>
        <taxon>Trypanosomatida</taxon>
        <taxon>Trypanosomatidae</taxon>
        <taxon>Trypanosoma</taxon>
        <taxon>Herpetosoma</taxon>
    </lineage>
</organism>
<evidence type="ECO:0000256" key="4">
    <source>
        <dbReference type="ARBA" id="ARBA00031552"/>
    </source>
</evidence>
<evidence type="ECO:0000259" key="6">
    <source>
        <dbReference type="Pfam" id="PF01902"/>
    </source>
</evidence>
<evidence type="ECO:0000256" key="2">
    <source>
        <dbReference type="ARBA" id="ARBA00018426"/>
    </source>
</evidence>
<keyword evidence="8" id="KW-1185">Reference proteome</keyword>
<sequence>MKTIALISGGKDSLLSVLLAMRYGHTPVVVANICPTCSEGPEHVQEIDSYSFQTVGHEAVESIAGCMGLPLRRAYIRAGQSKEQGLYYTKQRDDEDEIETLYRLLRAVKEEFPEVEGVTTGAILSHYQRYRVEDVCDRLGLHSLAFLWQRPAEEVLDMAAALQVHAILVKTASIGLDPRIHVGLSLEDVRPALERAQRLYGTHSAGEGGEFETIVLDCPLFSEQCLEVVSLERVIVDDNDYSPSGYARLKVRRRRKTAAEKTSGKELLLRLPTLTFPSDRMPHLPHVDQFLKRCAETLEWKMSPMPSSTDTGFWDRSCCNIYESDVCQTEDEVDSCLMHVLQQIVEDMLEKGREVFFMLVFAPSLQFFETFCEAFARSFPQLQLPGCAFVAASDRRGFHLEVLSSPRESIQRATLQVRSSSCCGPVYVGPQSFANRVNLNAERRVIVSGCTGLVPVAQRLAVTEDMPELLNVSFLRLSQIIGLEEGAVRAFIVQFAFTYANSVAGLTHFGGGDTFATHATFFLGDMRFAPLVPSLWRWCTDDATKLLPWGDPCVCGEAGGVLCRVLHATQLPLYAVVELVLERRDPLLEEE</sequence>
<dbReference type="InterPro" id="IPR030662">
    <property type="entry name" value="DPH6/MJ0570"/>
</dbReference>
<dbReference type="AlphaFoldDB" id="A0A061J279"/>
<dbReference type="GO" id="GO:0017178">
    <property type="term" value="F:diphthine-ammonia ligase activity"/>
    <property type="evidence" value="ECO:0007669"/>
    <property type="project" value="UniProtKB-EC"/>
</dbReference>
<dbReference type="EMBL" id="AUPL01002769">
    <property type="protein sequence ID" value="ESL09508.1"/>
    <property type="molecule type" value="Genomic_DNA"/>
</dbReference>
<dbReference type="InterPro" id="IPR002761">
    <property type="entry name" value="Diphthami_syn_dom"/>
</dbReference>